<protein>
    <submittedName>
        <fullName evidence="2">Uncharacterized protein</fullName>
    </submittedName>
</protein>
<feature type="region of interest" description="Disordered" evidence="1">
    <location>
        <begin position="38"/>
        <end position="71"/>
    </location>
</feature>
<organism evidence="2 3">
    <name type="scientific">Leptosia nina</name>
    <dbReference type="NCBI Taxonomy" id="320188"/>
    <lineage>
        <taxon>Eukaryota</taxon>
        <taxon>Metazoa</taxon>
        <taxon>Ecdysozoa</taxon>
        <taxon>Arthropoda</taxon>
        <taxon>Hexapoda</taxon>
        <taxon>Insecta</taxon>
        <taxon>Pterygota</taxon>
        <taxon>Neoptera</taxon>
        <taxon>Endopterygota</taxon>
        <taxon>Lepidoptera</taxon>
        <taxon>Glossata</taxon>
        <taxon>Ditrysia</taxon>
        <taxon>Papilionoidea</taxon>
        <taxon>Pieridae</taxon>
        <taxon>Pierinae</taxon>
        <taxon>Leptosia</taxon>
    </lineage>
</organism>
<dbReference type="EMBL" id="CAVLEF010000132">
    <property type="protein sequence ID" value="CAK1551641.1"/>
    <property type="molecule type" value="Genomic_DNA"/>
</dbReference>
<reference evidence="2 3" key="1">
    <citation type="submission" date="2023-11" db="EMBL/GenBank/DDBJ databases">
        <authorList>
            <person name="Okamura Y."/>
        </authorList>
    </citation>
    <scope>NUCLEOTIDE SEQUENCE [LARGE SCALE GENOMIC DNA]</scope>
</reference>
<sequence>MRFAYKVRGKPNAGAVSKNVISNLNKISIRRRTSKLDQHTSRGYFSGRVESPDLSHSNTNRQIGPAGSTGSRVTKFRRYDIACVTMNTTANNTWQWYRNVVMSWLEDPGVEEHQGLNISSLMMDEAFVVAEADRNVAVYSVSDDCFRCPFELQKTLTADFETWWVVDTARRSTWRVYTDTSDKYISLRNTTNLICQLRPNLGEFGVYSLNITGDGCDVQTSRDPVDIYMREL</sequence>
<feature type="compositionally biased region" description="Polar residues" evidence="1">
    <location>
        <begin position="54"/>
        <end position="71"/>
    </location>
</feature>
<keyword evidence="3" id="KW-1185">Reference proteome</keyword>
<gene>
    <name evidence="2" type="ORF">LNINA_LOCUS10763</name>
</gene>
<dbReference type="Proteomes" id="UP001497472">
    <property type="component" value="Unassembled WGS sequence"/>
</dbReference>
<evidence type="ECO:0000313" key="2">
    <source>
        <dbReference type="EMBL" id="CAK1551641.1"/>
    </source>
</evidence>
<name>A0AAV1JTX7_9NEOP</name>
<comment type="caution">
    <text evidence="2">The sequence shown here is derived from an EMBL/GenBank/DDBJ whole genome shotgun (WGS) entry which is preliminary data.</text>
</comment>
<accession>A0AAV1JTX7</accession>
<dbReference type="AlphaFoldDB" id="A0AAV1JTX7"/>
<proteinExistence type="predicted"/>
<evidence type="ECO:0000256" key="1">
    <source>
        <dbReference type="SAM" id="MobiDB-lite"/>
    </source>
</evidence>
<evidence type="ECO:0000313" key="3">
    <source>
        <dbReference type="Proteomes" id="UP001497472"/>
    </source>
</evidence>